<dbReference type="InterPro" id="IPR052998">
    <property type="entry name" value="Hetero-Diels-Alderase-like"/>
</dbReference>
<dbReference type="InParanoid" id="A0A2T2ZY14"/>
<dbReference type="AlphaFoldDB" id="A0A2T2ZY14"/>
<dbReference type="STRING" id="2025994.A0A2T2ZY14"/>
<organism evidence="1 2">
    <name type="scientific">Coniella lustricola</name>
    <dbReference type="NCBI Taxonomy" id="2025994"/>
    <lineage>
        <taxon>Eukaryota</taxon>
        <taxon>Fungi</taxon>
        <taxon>Dikarya</taxon>
        <taxon>Ascomycota</taxon>
        <taxon>Pezizomycotina</taxon>
        <taxon>Sordariomycetes</taxon>
        <taxon>Sordariomycetidae</taxon>
        <taxon>Diaporthales</taxon>
        <taxon>Schizoparmaceae</taxon>
        <taxon>Coniella</taxon>
    </lineage>
</organism>
<accession>A0A2T2ZY14</accession>
<reference evidence="1 2" key="1">
    <citation type="journal article" date="2018" name="Mycol. Prog.">
        <title>Coniella lustricola, a new species from submerged detritus.</title>
        <authorList>
            <person name="Raudabaugh D.B."/>
            <person name="Iturriaga T."/>
            <person name="Carver A."/>
            <person name="Mondo S."/>
            <person name="Pangilinan J."/>
            <person name="Lipzen A."/>
            <person name="He G."/>
            <person name="Amirebrahimi M."/>
            <person name="Grigoriev I.V."/>
            <person name="Miller A.N."/>
        </authorList>
    </citation>
    <scope>NUCLEOTIDE SEQUENCE [LARGE SCALE GENOMIC DNA]</scope>
    <source>
        <strain evidence="1 2">B22-T-1</strain>
    </source>
</reference>
<sequence>MSSHHCASQAVIPQAPGLHLVHSSKPQTQTMKASAISTLAVLSAYTAVVAAAAARPRASPPLDPVDTLYEFPVDTYVENLAVRSNGQVLVHTLSYPRLFLVEPYLPGHIFVLCEFPETLGLSGIVEYRPDVFAVLTGNFSLATGDSGAGTWAVWNVDLGGVNITSNDTMASKPPRVTKIADVPEATFLNGLSFFVTAGGQELLVIGDVKAGTIYSMDPDTGSYAVLINNTYTAPGSLYAFGTAGTDGVQVRDGILYFDNAGQGTLVTVTLDADTGEAGDDFEVIAQTTTTTVQWDDFTFDCKGNILIATGGANTIDEVDAQGKIQTIAGNLNSTTIAEPTSAKFGRREDDADTLYATTGGGVATPVDGDIVVGGQVLAIKTGVKGSFCETRSEMSAKKRVCECGQCNC</sequence>
<dbReference type="OrthoDB" id="9977941at2759"/>
<dbReference type="SUPFAM" id="SSF63829">
    <property type="entry name" value="Calcium-dependent phosphotriesterase"/>
    <property type="match status" value="1"/>
</dbReference>
<dbReference type="PANTHER" id="PTHR42060">
    <property type="entry name" value="NHL REPEAT-CONTAINING PROTEIN-RELATED"/>
    <property type="match status" value="1"/>
</dbReference>
<proteinExistence type="predicted"/>
<evidence type="ECO:0008006" key="3">
    <source>
        <dbReference type="Google" id="ProtNLM"/>
    </source>
</evidence>
<dbReference type="EMBL" id="KZ678573">
    <property type="protein sequence ID" value="PSR79285.1"/>
    <property type="molecule type" value="Genomic_DNA"/>
</dbReference>
<keyword evidence="2" id="KW-1185">Reference proteome</keyword>
<gene>
    <name evidence="1" type="ORF">BD289DRAFT_442676</name>
</gene>
<evidence type="ECO:0000313" key="2">
    <source>
        <dbReference type="Proteomes" id="UP000241462"/>
    </source>
</evidence>
<dbReference type="InterPro" id="IPR011042">
    <property type="entry name" value="6-blade_b-propeller_TolB-like"/>
</dbReference>
<evidence type="ECO:0000313" key="1">
    <source>
        <dbReference type="EMBL" id="PSR79285.1"/>
    </source>
</evidence>
<dbReference type="PANTHER" id="PTHR42060:SF1">
    <property type="entry name" value="NHL REPEAT-CONTAINING PROTEIN"/>
    <property type="match status" value="1"/>
</dbReference>
<name>A0A2T2ZY14_9PEZI</name>
<dbReference type="Proteomes" id="UP000241462">
    <property type="component" value="Unassembled WGS sequence"/>
</dbReference>
<protein>
    <recommendedName>
        <fullName evidence="3">SMP-30/Gluconolactonase/LRE-like region domain-containing protein</fullName>
    </recommendedName>
</protein>
<dbReference type="Gene3D" id="2.120.10.30">
    <property type="entry name" value="TolB, C-terminal domain"/>
    <property type="match status" value="1"/>
</dbReference>